<evidence type="ECO:0000313" key="2">
    <source>
        <dbReference type="Proteomes" id="UP000299102"/>
    </source>
</evidence>
<dbReference type="Proteomes" id="UP000299102">
    <property type="component" value="Unassembled WGS sequence"/>
</dbReference>
<dbReference type="AlphaFoldDB" id="A0A4C1W6H1"/>
<accession>A0A4C1W6H1</accession>
<gene>
    <name evidence="1" type="ORF">EVAR_95075_1</name>
</gene>
<proteinExistence type="predicted"/>
<dbReference type="EMBL" id="BGZK01000487">
    <property type="protein sequence ID" value="GBP46613.1"/>
    <property type="molecule type" value="Genomic_DNA"/>
</dbReference>
<reference evidence="1 2" key="1">
    <citation type="journal article" date="2019" name="Commun. Biol.">
        <title>The bagworm genome reveals a unique fibroin gene that provides high tensile strength.</title>
        <authorList>
            <person name="Kono N."/>
            <person name="Nakamura H."/>
            <person name="Ohtoshi R."/>
            <person name="Tomita M."/>
            <person name="Numata K."/>
            <person name="Arakawa K."/>
        </authorList>
    </citation>
    <scope>NUCLEOTIDE SEQUENCE [LARGE SCALE GENOMIC DNA]</scope>
</reference>
<protein>
    <submittedName>
        <fullName evidence="1">Uncharacterized protein</fullName>
    </submittedName>
</protein>
<name>A0A4C1W6H1_EUMVA</name>
<evidence type="ECO:0000313" key="1">
    <source>
        <dbReference type="EMBL" id="GBP46613.1"/>
    </source>
</evidence>
<sequence>MNSKDLMIRWAGSGQGGRGRAAACALCKNSLGVSGPEKLAVTYRFPFVSCYGTVEAEPRLPLRPDLLSACGSVRVGFGLRLFKLLPALNFSG</sequence>
<keyword evidence="2" id="KW-1185">Reference proteome</keyword>
<organism evidence="1 2">
    <name type="scientific">Eumeta variegata</name>
    <name type="common">Bagworm moth</name>
    <name type="synonym">Eumeta japonica</name>
    <dbReference type="NCBI Taxonomy" id="151549"/>
    <lineage>
        <taxon>Eukaryota</taxon>
        <taxon>Metazoa</taxon>
        <taxon>Ecdysozoa</taxon>
        <taxon>Arthropoda</taxon>
        <taxon>Hexapoda</taxon>
        <taxon>Insecta</taxon>
        <taxon>Pterygota</taxon>
        <taxon>Neoptera</taxon>
        <taxon>Endopterygota</taxon>
        <taxon>Lepidoptera</taxon>
        <taxon>Glossata</taxon>
        <taxon>Ditrysia</taxon>
        <taxon>Tineoidea</taxon>
        <taxon>Psychidae</taxon>
        <taxon>Oiketicinae</taxon>
        <taxon>Eumeta</taxon>
    </lineage>
</organism>
<comment type="caution">
    <text evidence="1">The sequence shown here is derived from an EMBL/GenBank/DDBJ whole genome shotgun (WGS) entry which is preliminary data.</text>
</comment>